<dbReference type="GO" id="GO:0016491">
    <property type="term" value="F:oxidoreductase activity"/>
    <property type="evidence" value="ECO:0007669"/>
    <property type="project" value="UniProtKB-KW"/>
</dbReference>
<evidence type="ECO:0000259" key="2">
    <source>
        <dbReference type="Pfam" id="PF02754"/>
    </source>
</evidence>
<proteinExistence type="predicted"/>
<dbReference type="PANTHER" id="PTHR42947:SF1">
    <property type="entry name" value="COB--COM HETERODISULFIDE REDUCTASE SUBUNIT B 1"/>
    <property type="match status" value="1"/>
</dbReference>
<dbReference type="PANTHER" id="PTHR42947">
    <property type="entry name" value="COB--COM HETERODISULFIDE REDUCTASE SUBUNIT B 1"/>
    <property type="match status" value="1"/>
</dbReference>
<accession>X0RY23</accession>
<reference evidence="3" key="1">
    <citation type="journal article" date="2014" name="Front. Microbiol.">
        <title>High frequency of phylogenetically diverse reductive dehalogenase-homologous genes in deep subseafloor sedimentary metagenomes.</title>
        <authorList>
            <person name="Kawai M."/>
            <person name="Futagami T."/>
            <person name="Toyoda A."/>
            <person name="Takaki Y."/>
            <person name="Nishi S."/>
            <person name="Hori S."/>
            <person name="Arai W."/>
            <person name="Tsubouchi T."/>
            <person name="Morono Y."/>
            <person name="Uchiyama I."/>
            <person name="Ito T."/>
            <person name="Fujiyama A."/>
            <person name="Inagaki F."/>
            <person name="Takami H."/>
        </authorList>
    </citation>
    <scope>NUCLEOTIDE SEQUENCE</scope>
    <source>
        <strain evidence="3">Expedition CK06-06</strain>
    </source>
</reference>
<dbReference type="InterPro" id="IPR004017">
    <property type="entry name" value="Cys_rich_dom"/>
</dbReference>
<gene>
    <name evidence="3" type="ORF">S01H1_13168</name>
</gene>
<feature type="non-terminal residue" evidence="3">
    <location>
        <position position="150"/>
    </location>
</feature>
<evidence type="ECO:0000313" key="3">
    <source>
        <dbReference type="EMBL" id="GAF73719.1"/>
    </source>
</evidence>
<keyword evidence="1" id="KW-0560">Oxidoreductase</keyword>
<organism evidence="3">
    <name type="scientific">marine sediment metagenome</name>
    <dbReference type="NCBI Taxonomy" id="412755"/>
    <lineage>
        <taxon>unclassified sequences</taxon>
        <taxon>metagenomes</taxon>
        <taxon>ecological metagenomes</taxon>
    </lineage>
</organism>
<evidence type="ECO:0000256" key="1">
    <source>
        <dbReference type="ARBA" id="ARBA00023002"/>
    </source>
</evidence>
<feature type="domain" description="Cysteine-rich" evidence="2">
    <location>
        <begin position="5"/>
        <end position="82"/>
    </location>
</feature>
<dbReference type="AlphaFoldDB" id="X0RY23"/>
<dbReference type="Pfam" id="PF02754">
    <property type="entry name" value="CCG"/>
    <property type="match status" value="1"/>
</dbReference>
<dbReference type="Gene3D" id="1.20.1050.140">
    <property type="match status" value="1"/>
</dbReference>
<sequence length="150" mass="16791">MSTYSYFPGCSLEKMALSYHQSTMETTRELGVELVELEDWNCCGATTYFHVDELLANSLVSRNLAMAEKAGHDLVAPCSACYKNAYFTNAYLKEDPDLADHINYALEADNLHYSGTIQVKHLMEVFTDDTKLEEIESKATHPLSGLRVAP</sequence>
<comment type="caution">
    <text evidence="3">The sequence shown here is derived from an EMBL/GenBank/DDBJ whole genome shotgun (WGS) entry which is preliminary data.</text>
</comment>
<name>X0RY23_9ZZZZ</name>
<protein>
    <recommendedName>
        <fullName evidence="2">Cysteine-rich domain-containing protein</fullName>
    </recommendedName>
</protein>
<dbReference type="EMBL" id="BARS01006788">
    <property type="protein sequence ID" value="GAF73719.1"/>
    <property type="molecule type" value="Genomic_DNA"/>
</dbReference>
<dbReference type="InterPro" id="IPR051278">
    <property type="entry name" value="HdrB/HdrD_reductase"/>
</dbReference>